<feature type="compositionally biased region" description="Polar residues" evidence="9">
    <location>
        <begin position="225"/>
        <end position="247"/>
    </location>
</feature>
<dbReference type="AlphaFoldDB" id="A0A9P8QBQ6"/>
<evidence type="ECO:0000256" key="6">
    <source>
        <dbReference type="ARBA" id="ARBA00023242"/>
    </source>
</evidence>
<comment type="caution">
    <text evidence="11">The sequence shown here is derived from an EMBL/GenBank/DDBJ whole genome shotgun (WGS) entry which is preliminary data.</text>
</comment>
<dbReference type="GO" id="GO:0006974">
    <property type="term" value="P:DNA damage response"/>
    <property type="evidence" value="ECO:0007669"/>
    <property type="project" value="UniProtKB-KW"/>
</dbReference>
<evidence type="ECO:0000256" key="8">
    <source>
        <dbReference type="RuleBase" id="RU366049"/>
    </source>
</evidence>
<comment type="similarity">
    <text evidence="2 8">Belongs to the CSM3 family.</text>
</comment>
<dbReference type="PANTHER" id="PTHR13220">
    <property type="entry name" value="TIMELESS INTERACTING-RELATED"/>
    <property type="match status" value="1"/>
</dbReference>
<organism evidence="11 12">
    <name type="scientific">Wickerhamomyces pijperi</name>
    <name type="common">Yeast</name>
    <name type="synonym">Pichia pijperi</name>
    <dbReference type="NCBI Taxonomy" id="599730"/>
    <lineage>
        <taxon>Eukaryota</taxon>
        <taxon>Fungi</taxon>
        <taxon>Dikarya</taxon>
        <taxon>Ascomycota</taxon>
        <taxon>Saccharomycotina</taxon>
        <taxon>Saccharomycetes</taxon>
        <taxon>Phaffomycetales</taxon>
        <taxon>Wickerhamomycetaceae</taxon>
        <taxon>Wickerhamomyces</taxon>
    </lineage>
</organism>
<feature type="compositionally biased region" description="Polar residues" evidence="9">
    <location>
        <begin position="183"/>
        <end position="193"/>
    </location>
</feature>
<feature type="domain" description="Chromosome segregation in meiosis protein 3" evidence="10">
    <location>
        <begin position="57"/>
        <end position="140"/>
    </location>
</feature>
<evidence type="ECO:0000313" key="11">
    <source>
        <dbReference type="EMBL" id="KAH3686534.1"/>
    </source>
</evidence>
<evidence type="ECO:0000256" key="9">
    <source>
        <dbReference type="SAM" id="MobiDB-lite"/>
    </source>
</evidence>
<feature type="compositionally biased region" description="Polar residues" evidence="9">
    <location>
        <begin position="142"/>
        <end position="168"/>
    </location>
</feature>
<evidence type="ECO:0000256" key="7">
    <source>
        <dbReference type="ARBA" id="ARBA00023306"/>
    </source>
</evidence>
<dbReference type="InterPro" id="IPR040038">
    <property type="entry name" value="TIPIN/Csm3/Swi3"/>
</dbReference>
<reference evidence="11" key="1">
    <citation type="journal article" date="2021" name="Open Biol.">
        <title>Shared evolutionary footprints suggest mitochondrial oxidative damage underlies multiple complex I losses in fungi.</title>
        <authorList>
            <person name="Schikora-Tamarit M.A."/>
            <person name="Marcet-Houben M."/>
            <person name="Nosek J."/>
            <person name="Gabaldon T."/>
        </authorList>
    </citation>
    <scope>NUCLEOTIDE SEQUENCE</scope>
    <source>
        <strain evidence="11">CBS2887</strain>
    </source>
</reference>
<feature type="region of interest" description="Disordered" evidence="9">
    <location>
        <begin position="267"/>
        <end position="299"/>
    </location>
</feature>
<evidence type="ECO:0000256" key="5">
    <source>
        <dbReference type="ARBA" id="ARBA00022880"/>
    </source>
</evidence>
<dbReference type="GO" id="GO:0031297">
    <property type="term" value="P:replication fork processing"/>
    <property type="evidence" value="ECO:0007669"/>
    <property type="project" value="UniProtKB-UniRule"/>
</dbReference>
<evidence type="ECO:0000256" key="4">
    <source>
        <dbReference type="ARBA" id="ARBA00022763"/>
    </source>
</evidence>
<dbReference type="PANTHER" id="PTHR13220:SF11">
    <property type="entry name" value="TIMELESS-INTERACTING PROTEIN"/>
    <property type="match status" value="1"/>
</dbReference>
<evidence type="ECO:0000313" key="12">
    <source>
        <dbReference type="Proteomes" id="UP000774326"/>
    </source>
</evidence>
<feature type="region of interest" description="Disordered" evidence="9">
    <location>
        <begin position="142"/>
        <end position="251"/>
    </location>
</feature>
<accession>A0A9P8QBQ6</accession>
<keyword evidence="12" id="KW-1185">Reference proteome</keyword>
<comment type="subcellular location">
    <subcellularLocation>
        <location evidence="1 8">Nucleus</location>
    </subcellularLocation>
</comment>
<dbReference type="Pfam" id="PF07962">
    <property type="entry name" value="Swi3"/>
    <property type="match status" value="1"/>
</dbReference>
<feature type="compositionally biased region" description="Acidic residues" evidence="9">
    <location>
        <begin position="285"/>
        <end position="299"/>
    </location>
</feature>
<proteinExistence type="inferred from homology"/>
<name>A0A9P8QBQ6_WICPI</name>
<dbReference type="GO" id="GO:0031298">
    <property type="term" value="C:replication fork protection complex"/>
    <property type="evidence" value="ECO:0007669"/>
    <property type="project" value="TreeGrafter"/>
</dbReference>
<evidence type="ECO:0000256" key="3">
    <source>
        <dbReference type="ARBA" id="ARBA00011217"/>
    </source>
</evidence>
<keyword evidence="7 8" id="KW-0131">Cell cycle</keyword>
<comment type="function">
    <text evidence="8">Plays an important role in the control of DNA replication and the maintenance of replication fork stability.</text>
</comment>
<evidence type="ECO:0000256" key="1">
    <source>
        <dbReference type="ARBA" id="ARBA00004123"/>
    </source>
</evidence>
<sequence>MDSTDQRDANSSFADISTTDFAADNVDSILGLHTTNGTAGSDSRDDIITKTKRTRPKITPDLLLSKKGLPYIYDNRKRIIKNLTKSSKPAKNLANFLRIYQLWAHELFPLAKFEDFTQLVSKHGSSQVVKNFRKEWINEDMSSVQGSNTTSNNYDFATVTETNNNNRGQPRDENVEAEPPTPTRDTQQQSNSLFVDEDDEEELYTTTSAAHEASNPATEEVAENTAESNEATKITTSTSVPTQATDQVESDEFEGFSEFEDEIFNKLDRTTKNPTVNEPEKNNNEFEDIPDADDFDHENYQDEFDILNEMGF</sequence>
<dbReference type="InterPro" id="IPR012923">
    <property type="entry name" value="Csm3"/>
</dbReference>
<dbReference type="OrthoDB" id="437078at2759"/>
<dbReference type="GO" id="GO:0003677">
    <property type="term" value="F:DNA binding"/>
    <property type="evidence" value="ECO:0007669"/>
    <property type="project" value="TreeGrafter"/>
</dbReference>
<comment type="subunit">
    <text evidence="3">Component of the fork protection complex (FPC) consisting of TOF1 and CSM3.</text>
</comment>
<keyword evidence="5" id="KW-0236">DNA replication inhibitor</keyword>
<dbReference type="GO" id="GO:0000076">
    <property type="term" value="P:DNA replication checkpoint signaling"/>
    <property type="evidence" value="ECO:0007669"/>
    <property type="project" value="UniProtKB-UniRule"/>
</dbReference>
<evidence type="ECO:0000256" key="2">
    <source>
        <dbReference type="ARBA" id="ARBA00006075"/>
    </source>
</evidence>
<dbReference type="EMBL" id="JAEUBG010001343">
    <property type="protein sequence ID" value="KAH3686534.1"/>
    <property type="molecule type" value="Genomic_DNA"/>
</dbReference>
<gene>
    <name evidence="11" type="ORF">WICPIJ_002485</name>
</gene>
<keyword evidence="6 8" id="KW-0539">Nucleus</keyword>
<dbReference type="GO" id="GO:0043111">
    <property type="term" value="P:replication fork arrest"/>
    <property type="evidence" value="ECO:0007669"/>
    <property type="project" value="TreeGrafter"/>
</dbReference>
<keyword evidence="4 8" id="KW-0227">DNA damage</keyword>
<protein>
    <recommendedName>
        <fullName evidence="8">Chromosome segregation in meiosis protein</fullName>
    </recommendedName>
</protein>
<reference evidence="11" key="2">
    <citation type="submission" date="2021-01" db="EMBL/GenBank/DDBJ databases">
        <authorList>
            <person name="Schikora-Tamarit M.A."/>
        </authorList>
    </citation>
    <scope>NUCLEOTIDE SEQUENCE</scope>
    <source>
        <strain evidence="11">CBS2887</strain>
    </source>
</reference>
<dbReference type="Proteomes" id="UP000774326">
    <property type="component" value="Unassembled WGS sequence"/>
</dbReference>
<evidence type="ECO:0000259" key="10">
    <source>
        <dbReference type="Pfam" id="PF07962"/>
    </source>
</evidence>